<evidence type="ECO:0000256" key="7">
    <source>
        <dbReference type="ARBA" id="ARBA00023128"/>
    </source>
</evidence>
<dbReference type="Proteomes" id="UP000053927">
    <property type="component" value="Unassembled WGS sequence"/>
</dbReference>
<dbReference type="InterPro" id="IPR023184">
    <property type="entry name" value="Ubol_cytC_Rdtase_hinge_dom"/>
</dbReference>
<feature type="region of interest" description="Disordered" evidence="9">
    <location>
        <begin position="15"/>
        <end position="57"/>
    </location>
</feature>
<dbReference type="GeneID" id="18797794"/>
<evidence type="ECO:0000313" key="11">
    <source>
        <dbReference type="EMBL" id="EIM79246.1"/>
    </source>
</evidence>
<dbReference type="RefSeq" id="XP_007311693.1">
    <property type="nucleotide sequence ID" value="XM_007311631.1"/>
</dbReference>
<evidence type="ECO:0000259" key="10">
    <source>
        <dbReference type="Pfam" id="PF02320"/>
    </source>
</evidence>
<dbReference type="Pfam" id="PF02320">
    <property type="entry name" value="UCR_hinge"/>
    <property type="match status" value="1"/>
</dbReference>
<proteinExistence type="inferred from homology"/>
<dbReference type="InterPro" id="IPR003422">
    <property type="entry name" value="Cyt_b-c1_6"/>
</dbReference>
<keyword evidence="12" id="KW-1185">Reference proteome</keyword>
<organism evidence="11 12">
    <name type="scientific">Stereum hirsutum (strain FP-91666)</name>
    <name type="common">White-rot fungus</name>
    <dbReference type="NCBI Taxonomy" id="721885"/>
    <lineage>
        <taxon>Eukaryota</taxon>
        <taxon>Fungi</taxon>
        <taxon>Dikarya</taxon>
        <taxon>Basidiomycota</taxon>
        <taxon>Agaricomycotina</taxon>
        <taxon>Agaricomycetes</taxon>
        <taxon>Russulales</taxon>
        <taxon>Stereaceae</taxon>
        <taxon>Stereum</taxon>
    </lineage>
</organism>
<dbReference type="OrthoDB" id="405848at2759"/>
<dbReference type="SUPFAM" id="SSF81531">
    <property type="entry name" value="Non-heme 11 kDa protein of cytochrome bc1 complex (Ubiquinol-cytochrome c reductase)"/>
    <property type="match status" value="1"/>
</dbReference>
<dbReference type="InterPro" id="IPR036811">
    <property type="entry name" value="Ubol_cytC_Rdtase_hinge_dom_sf"/>
</dbReference>
<dbReference type="GO" id="GO:0006122">
    <property type="term" value="P:mitochondrial electron transport, ubiquinol to cytochrome c"/>
    <property type="evidence" value="ECO:0007669"/>
    <property type="project" value="InterPro"/>
</dbReference>
<gene>
    <name evidence="11" type="ORF">STEHIDRAFT_126593</name>
</gene>
<dbReference type="AlphaFoldDB" id="R7RVQ9"/>
<protein>
    <submittedName>
        <fullName evidence="11">Non-heme protein of cytochrome bc1 complex</fullName>
    </submittedName>
</protein>
<reference evidence="12" key="1">
    <citation type="journal article" date="2012" name="Science">
        <title>The Paleozoic origin of enzymatic lignin decomposition reconstructed from 31 fungal genomes.</title>
        <authorList>
            <person name="Floudas D."/>
            <person name="Binder M."/>
            <person name="Riley R."/>
            <person name="Barry K."/>
            <person name="Blanchette R.A."/>
            <person name="Henrissat B."/>
            <person name="Martinez A.T."/>
            <person name="Otillar R."/>
            <person name="Spatafora J.W."/>
            <person name="Yadav J.S."/>
            <person name="Aerts A."/>
            <person name="Benoit I."/>
            <person name="Boyd A."/>
            <person name="Carlson A."/>
            <person name="Copeland A."/>
            <person name="Coutinho P.M."/>
            <person name="de Vries R.P."/>
            <person name="Ferreira P."/>
            <person name="Findley K."/>
            <person name="Foster B."/>
            <person name="Gaskell J."/>
            <person name="Glotzer D."/>
            <person name="Gorecki P."/>
            <person name="Heitman J."/>
            <person name="Hesse C."/>
            <person name="Hori C."/>
            <person name="Igarashi K."/>
            <person name="Jurgens J.A."/>
            <person name="Kallen N."/>
            <person name="Kersten P."/>
            <person name="Kohler A."/>
            <person name="Kuees U."/>
            <person name="Kumar T.K.A."/>
            <person name="Kuo A."/>
            <person name="LaButti K."/>
            <person name="Larrondo L.F."/>
            <person name="Lindquist E."/>
            <person name="Ling A."/>
            <person name="Lombard V."/>
            <person name="Lucas S."/>
            <person name="Lundell T."/>
            <person name="Martin R."/>
            <person name="McLaughlin D.J."/>
            <person name="Morgenstern I."/>
            <person name="Morin E."/>
            <person name="Murat C."/>
            <person name="Nagy L.G."/>
            <person name="Nolan M."/>
            <person name="Ohm R.A."/>
            <person name="Patyshakuliyeva A."/>
            <person name="Rokas A."/>
            <person name="Ruiz-Duenas F.J."/>
            <person name="Sabat G."/>
            <person name="Salamov A."/>
            <person name="Samejima M."/>
            <person name="Schmutz J."/>
            <person name="Slot J.C."/>
            <person name="St John F."/>
            <person name="Stenlid J."/>
            <person name="Sun H."/>
            <person name="Sun S."/>
            <person name="Syed K."/>
            <person name="Tsang A."/>
            <person name="Wiebenga A."/>
            <person name="Young D."/>
            <person name="Pisabarro A."/>
            <person name="Eastwood D.C."/>
            <person name="Martin F."/>
            <person name="Cullen D."/>
            <person name="Grigoriev I.V."/>
            <person name="Hibbett D.S."/>
        </authorList>
    </citation>
    <scope>NUCLEOTIDE SEQUENCE [LARGE SCALE GENOMIC DNA]</scope>
    <source>
        <strain evidence="12">FP-91666</strain>
    </source>
</reference>
<evidence type="ECO:0000256" key="9">
    <source>
        <dbReference type="SAM" id="MobiDB-lite"/>
    </source>
</evidence>
<feature type="domain" description="Ubiquinol-cytochrome C reductase hinge" evidence="10">
    <location>
        <begin position="54"/>
        <end position="117"/>
    </location>
</feature>
<dbReference type="PANTHER" id="PTHR15336:SF0">
    <property type="entry name" value="CYTOCHROME B-C1 COMPLEX SUBUNIT 6, MITOCHONDRIAL"/>
    <property type="match status" value="1"/>
</dbReference>
<comment type="subcellular location">
    <subcellularLocation>
        <location evidence="1">Mitochondrion inner membrane</location>
        <topology evidence="1">Peripheral membrane protein</topology>
        <orientation evidence="1">Intermembrane side</orientation>
    </subcellularLocation>
</comment>
<evidence type="ECO:0000256" key="6">
    <source>
        <dbReference type="ARBA" id="ARBA00022982"/>
    </source>
</evidence>
<dbReference type="eggNOG" id="KOG4763">
    <property type="taxonomic scope" value="Eukaryota"/>
</dbReference>
<dbReference type="GO" id="GO:0005743">
    <property type="term" value="C:mitochondrial inner membrane"/>
    <property type="evidence" value="ECO:0007669"/>
    <property type="project" value="UniProtKB-SubCell"/>
</dbReference>
<dbReference type="EMBL" id="JH687407">
    <property type="protein sequence ID" value="EIM79246.1"/>
    <property type="molecule type" value="Genomic_DNA"/>
</dbReference>
<keyword evidence="5" id="KW-0999">Mitochondrion inner membrane</keyword>
<evidence type="ECO:0000256" key="1">
    <source>
        <dbReference type="ARBA" id="ARBA00004137"/>
    </source>
</evidence>
<feature type="compositionally biased region" description="Acidic residues" evidence="9">
    <location>
        <begin position="29"/>
        <end position="54"/>
    </location>
</feature>
<dbReference type="OMA" id="NTCNDRV"/>
<dbReference type="Gene3D" id="1.10.287.20">
    <property type="entry name" value="Ubiquinol-cytochrome C reductase hinge domain"/>
    <property type="match status" value="1"/>
</dbReference>
<keyword evidence="4" id="KW-0679">Respiratory chain</keyword>
<keyword evidence="8" id="KW-0472">Membrane</keyword>
<accession>R7RVQ9</accession>
<comment type="similarity">
    <text evidence="2">Belongs to the UQCRH/QCR6 family.</text>
</comment>
<evidence type="ECO:0000256" key="2">
    <source>
        <dbReference type="ARBA" id="ARBA00006498"/>
    </source>
</evidence>
<evidence type="ECO:0000256" key="4">
    <source>
        <dbReference type="ARBA" id="ARBA00022660"/>
    </source>
</evidence>
<name>R7RVQ9_STEHR</name>
<evidence type="ECO:0000256" key="3">
    <source>
        <dbReference type="ARBA" id="ARBA00022448"/>
    </source>
</evidence>
<evidence type="ECO:0000313" key="12">
    <source>
        <dbReference type="Proteomes" id="UP000053927"/>
    </source>
</evidence>
<dbReference type="SMR" id="R7RVQ9"/>
<dbReference type="KEGG" id="shs:STEHIDRAFT_126593"/>
<feature type="compositionally biased region" description="Basic and acidic residues" evidence="9">
    <location>
        <begin position="17"/>
        <end position="28"/>
    </location>
</feature>
<evidence type="ECO:0000256" key="5">
    <source>
        <dbReference type="ARBA" id="ARBA00022792"/>
    </source>
</evidence>
<dbReference type="PANTHER" id="PTHR15336">
    <property type="entry name" value="UBIQUINOL-CYTOCHROME C REDUCTASE COMPLEX 7.8 KDA PROTEIN"/>
    <property type="match status" value="1"/>
</dbReference>
<keyword evidence="7" id="KW-0496">Mitochondrion</keyword>
<sequence length="118" mass="13159">MSALSSFFSSFVGTAYAEEKPEENKKEEAEEDSGKEEGGEEEAKEEEEEEEPEDLMPAIRSECEESAACKPAKHHFLHCQEKIEAGEGHKGETCVEEMFLLMHCADNCLAPKLFSKLA</sequence>
<keyword evidence="3" id="KW-0813">Transport</keyword>
<keyword evidence="6" id="KW-0249">Electron transport</keyword>
<evidence type="ECO:0000256" key="8">
    <source>
        <dbReference type="ARBA" id="ARBA00023136"/>
    </source>
</evidence>